<evidence type="ECO:0000259" key="7">
    <source>
        <dbReference type="SMART" id="SM00479"/>
    </source>
</evidence>
<feature type="domain" description="Exonuclease" evidence="7">
    <location>
        <begin position="258"/>
        <end position="423"/>
    </location>
</feature>
<dbReference type="OrthoDB" id="206335at2759"/>
<comment type="subcellular location">
    <subcellularLocation>
        <location evidence="1">Nucleus</location>
    </subcellularLocation>
</comment>
<comment type="similarity">
    <text evidence="2">Belongs to the REXO1/REXO3 family.</text>
</comment>
<evidence type="ECO:0000256" key="5">
    <source>
        <dbReference type="ARBA" id="ARBA00022839"/>
    </source>
</evidence>
<keyword evidence="4" id="KW-0378">Hydrolase</keyword>
<dbReference type="FunFam" id="3.30.420.10:FF:000031">
    <property type="entry name" value="RNA exonuclease 1"/>
    <property type="match status" value="1"/>
</dbReference>
<gene>
    <name evidence="8" type="ORF">SYNPS1DRAFT_21126</name>
</gene>
<dbReference type="InterPro" id="IPR034922">
    <property type="entry name" value="REX1-like_exo"/>
</dbReference>
<dbReference type="GO" id="GO:0005634">
    <property type="term" value="C:nucleus"/>
    <property type="evidence" value="ECO:0007669"/>
    <property type="project" value="UniProtKB-SubCell"/>
</dbReference>
<reference evidence="9" key="1">
    <citation type="journal article" date="2018" name="Nat. Microbiol.">
        <title>Leveraging single-cell genomics to expand the fungal tree of life.</title>
        <authorList>
            <person name="Ahrendt S.R."/>
            <person name="Quandt C.A."/>
            <person name="Ciobanu D."/>
            <person name="Clum A."/>
            <person name="Salamov A."/>
            <person name="Andreopoulos B."/>
            <person name="Cheng J.F."/>
            <person name="Woyke T."/>
            <person name="Pelin A."/>
            <person name="Henrissat B."/>
            <person name="Reynolds N.K."/>
            <person name="Benny G.L."/>
            <person name="Smith M.E."/>
            <person name="James T.Y."/>
            <person name="Grigoriev I.V."/>
        </authorList>
    </citation>
    <scope>NUCLEOTIDE SEQUENCE [LARGE SCALE GENOMIC DNA]</scope>
    <source>
        <strain evidence="9">Benny S71-1</strain>
    </source>
</reference>
<dbReference type="CDD" id="cd06145">
    <property type="entry name" value="REX1_like"/>
    <property type="match status" value="1"/>
</dbReference>
<accession>A0A4P9Z438</accession>
<evidence type="ECO:0000256" key="2">
    <source>
        <dbReference type="ARBA" id="ARBA00006357"/>
    </source>
</evidence>
<dbReference type="Proteomes" id="UP000278143">
    <property type="component" value="Unassembled WGS sequence"/>
</dbReference>
<dbReference type="InterPro" id="IPR013520">
    <property type="entry name" value="Ribonucl_H"/>
</dbReference>
<organism evidence="8 9">
    <name type="scientific">Syncephalis pseudoplumigaleata</name>
    <dbReference type="NCBI Taxonomy" id="1712513"/>
    <lineage>
        <taxon>Eukaryota</taxon>
        <taxon>Fungi</taxon>
        <taxon>Fungi incertae sedis</taxon>
        <taxon>Zoopagomycota</taxon>
        <taxon>Zoopagomycotina</taxon>
        <taxon>Zoopagomycetes</taxon>
        <taxon>Zoopagales</taxon>
        <taxon>Piptocephalidaceae</taxon>
        <taxon>Syncephalis</taxon>
    </lineage>
</organism>
<dbReference type="GO" id="GO:0010629">
    <property type="term" value="P:negative regulation of gene expression"/>
    <property type="evidence" value="ECO:0007669"/>
    <property type="project" value="UniProtKB-ARBA"/>
</dbReference>
<keyword evidence="3" id="KW-0540">Nuclease</keyword>
<dbReference type="SMART" id="SM00479">
    <property type="entry name" value="EXOIII"/>
    <property type="match status" value="1"/>
</dbReference>
<keyword evidence="5" id="KW-0269">Exonuclease</keyword>
<proteinExistence type="inferred from homology"/>
<dbReference type="Gene3D" id="3.30.420.10">
    <property type="entry name" value="Ribonuclease H-like superfamily/Ribonuclease H"/>
    <property type="match status" value="1"/>
</dbReference>
<evidence type="ECO:0000313" key="9">
    <source>
        <dbReference type="Proteomes" id="UP000278143"/>
    </source>
</evidence>
<sequence>MESTSEETVVVAQGTKRALEEDEDGFIMATSKRKLRKLRKMEKAKALGIDVDMAPSFVIKGNELKKFVSMGDIRDLLLWCLADGVNPSWVFVKNKLHLQRMVVVLVPFLDASILQHGYAPHPRLIPLEEVVREASARCEHQPHLPKGMFAHLPRVKDRFSHLCPVRGPSGTFQLQSPLHALLRCPWTKEETKRQKERAKKAAEDKQRPLTREDLVASMAELQQHEYPLPSAITGVPLEEHWLETSIRQHEHADDSEAALYAIDCEMVMTATGPQLARATLLDEQGEAVFDELVVQEQPVTDYLTDGMTAKKLQEARLTFKEVQKRLFDIINDSNAILVGHSLENDLKSLKLVHTRVIDTSIVYGHPSGLPFRWKLRMLASKYLDRQIQVTGKAENGEPIGHDSVEDALACLDLVKLKIAKGFEFGRNDKGTTSIFERLEQQTPPRLMTAR</sequence>
<evidence type="ECO:0000256" key="6">
    <source>
        <dbReference type="ARBA" id="ARBA00023242"/>
    </source>
</evidence>
<evidence type="ECO:0000256" key="3">
    <source>
        <dbReference type="ARBA" id="ARBA00022722"/>
    </source>
</evidence>
<dbReference type="PANTHER" id="PTHR12801:SF115">
    <property type="entry name" value="FI18136P1-RELATED"/>
    <property type="match status" value="1"/>
</dbReference>
<dbReference type="InterPro" id="IPR012337">
    <property type="entry name" value="RNaseH-like_sf"/>
</dbReference>
<dbReference type="PANTHER" id="PTHR12801">
    <property type="entry name" value="RNA EXONUCLEASE REXO1 / RECO3 FAMILY MEMBER-RELATED"/>
    <property type="match status" value="1"/>
</dbReference>
<name>A0A4P9Z438_9FUNG</name>
<dbReference type="AlphaFoldDB" id="A0A4P9Z438"/>
<evidence type="ECO:0000313" key="8">
    <source>
        <dbReference type="EMBL" id="RKP27324.1"/>
    </source>
</evidence>
<dbReference type="InterPro" id="IPR047021">
    <property type="entry name" value="REXO1/3/4-like"/>
</dbReference>
<dbReference type="GO" id="GO:0004527">
    <property type="term" value="F:exonuclease activity"/>
    <property type="evidence" value="ECO:0007669"/>
    <property type="project" value="UniProtKB-KW"/>
</dbReference>
<dbReference type="EMBL" id="KZ989228">
    <property type="protein sequence ID" value="RKP27324.1"/>
    <property type="molecule type" value="Genomic_DNA"/>
</dbReference>
<dbReference type="GO" id="GO:0003676">
    <property type="term" value="F:nucleic acid binding"/>
    <property type="evidence" value="ECO:0007669"/>
    <property type="project" value="InterPro"/>
</dbReference>
<evidence type="ECO:0000256" key="4">
    <source>
        <dbReference type="ARBA" id="ARBA00022801"/>
    </source>
</evidence>
<keyword evidence="9" id="KW-1185">Reference proteome</keyword>
<evidence type="ECO:0000256" key="1">
    <source>
        <dbReference type="ARBA" id="ARBA00004123"/>
    </source>
</evidence>
<keyword evidence="6" id="KW-0539">Nucleus</keyword>
<dbReference type="InterPro" id="IPR036397">
    <property type="entry name" value="RNaseH_sf"/>
</dbReference>
<dbReference type="SUPFAM" id="SSF53098">
    <property type="entry name" value="Ribonuclease H-like"/>
    <property type="match status" value="1"/>
</dbReference>
<protein>
    <submittedName>
        <fullName evidence="8">Ribonuclease H-like domain-containing protein</fullName>
    </submittedName>
</protein>